<proteinExistence type="predicted"/>
<dbReference type="InterPro" id="IPR042099">
    <property type="entry name" value="ANL_N_sf"/>
</dbReference>
<dbReference type="Gene3D" id="1.10.1200.10">
    <property type="entry name" value="ACP-like"/>
    <property type="match status" value="1"/>
</dbReference>
<dbReference type="Pfam" id="PF13193">
    <property type="entry name" value="AMP-binding_C"/>
    <property type="match status" value="1"/>
</dbReference>
<sequence>MNNPASAAQTLYDDLTAQGWRLWVEGELLRFRAPEGAAGPAVMRELKRHKPALVALLSEDAASQPIEKTHPASYGQQALWMVHQGAPDSPAYNVASAAWVESEVDFDALHAAWRMLVARHEALRTTFASERDGLRCVVHADPVIDASRHCCPDADGPALEARVREAYAEPFDLRQGPLARLRLLSIAPDRHVLLLAMHHIVFDAWSLWILHEELGELYAALAAGQTLALPTPQATFAQFAEWQHALPDSDEGKRQWDAWRARLEGATPGEPRWDRPRPAARTGRGATLHFHVAGEVADRVRGVAKAHGATPFMTLLAAFQAALHRQSGQKDFVVGATTSGRTKSQFAQVLGYFVNTLPIRAELKEDWSFDDLLRQTRERTLEALRSQDFPFALMVERLNPPREPGALPLCRVAFGLQKPHRFSQVADALNEDSAPIDWGGLRVRAFPLDQQEGQFDLVMELYEQSDGYRGLLKYDPQLMDDASAAQFAAHFETLLGLLLERSAAPMAAISLLSTPEQEQLLDWSRGAPVDSDAAPVIEAFERAARRTPRKTAIRCDDQSLTYAELNARAGRLARRLQRAGLRGRCVGCCLRRGPDTVIAQLALWKLGATYVPLDEGGPLDRLLTILDDCDAALVLTHAEVAGRLGVSGDPMWFAMDHACSVARDGAPRGDSDGDDAYVIYTSGSTGRPKGVRVSHGAFAQHVASAAAQFGTAESDVVLQFSGATFDPSLEQVWTALTKGAALEMRGPELWSAAEFWRRLDERGVSVANVPPAYFRECSDAAPTPLPASLRLVIVGGDAFPAALAAKWTGRGVRVLNAYGPTEIVVTATTSDLAEFDPARGRAPIGRPLPGRSAYVVDAHGRLAPIGVAGELWIAGPALAAGYLGDKSLTDRRFVADPIDPSARAYRTGDLARWNHLGQIEFLGRLDRQVKLHGYRVELGEVERALEALPAIRRAAMRVATDDAGDPVLVAYCVTAEGAATDESGTLTALRARLPGYMVPRQVEWLDELPTGSTGKVCVDRLPLRLRTAAAKRPDYVAPRCPTERVLAEAWAEVLGLEKVGVHDDFFELGGASLKSLRIVALAEEKGLTLPQAGLSPALLFEFPTIAQLAQRLAPGRTPHAEAPPEARAGGTKTDLSGYAVAQTPAARTSDV</sequence>
<protein>
    <submittedName>
        <fullName evidence="3">Linear gramicidin synthase subunit D</fullName>
    </submittedName>
</protein>
<dbReference type="Proteomes" id="UP000317429">
    <property type="component" value="Chromosome"/>
</dbReference>
<dbReference type="InterPro" id="IPR045851">
    <property type="entry name" value="AMP-bd_C_sf"/>
</dbReference>
<organism evidence="3 4">
    <name type="scientific">Pirellulimonas nuda</name>
    <dbReference type="NCBI Taxonomy" id="2528009"/>
    <lineage>
        <taxon>Bacteria</taxon>
        <taxon>Pseudomonadati</taxon>
        <taxon>Planctomycetota</taxon>
        <taxon>Planctomycetia</taxon>
        <taxon>Pirellulales</taxon>
        <taxon>Lacipirellulaceae</taxon>
        <taxon>Pirellulimonas</taxon>
    </lineage>
</organism>
<dbReference type="SUPFAM" id="SSF47336">
    <property type="entry name" value="ACP-like"/>
    <property type="match status" value="1"/>
</dbReference>
<dbReference type="Pfam" id="PF18563">
    <property type="entry name" value="TubC_N"/>
    <property type="match status" value="1"/>
</dbReference>
<reference evidence="3 4" key="1">
    <citation type="submission" date="2019-02" db="EMBL/GenBank/DDBJ databases">
        <title>Deep-cultivation of Planctomycetes and their phenomic and genomic characterization uncovers novel biology.</title>
        <authorList>
            <person name="Wiegand S."/>
            <person name="Jogler M."/>
            <person name="Boedeker C."/>
            <person name="Pinto D."/>
            <person name="Vollmers J."/>
            <person name="Rivas-Marin E."/>
            <person name="Kohn T."/>
            <person name="Peeters S.H."/>
            <person name="Heuer A."/>
            <person name="Rast P."/>
            <person name="Oberbeckmann S."/>
            <person name="Bunk B."/>
            <person name="Jeske O."/>
            <person name="Meyerdierks A."/>
            <person name="Storesund J.E."/>
            <person name="Kallscheuer N."/>
            <person name="Luecker S."/>
            <person name="Lage O.M."/>
            <person name="Pohl T."/>
            <person name="Merkel B.J."/>
            <person name="Hornburger P."/>
            <person name="Mueller R.-W."/>
            <person name="Bruemmer F."/>
            <person name="Labrenz M."/>
            <person name="Spormann A.M."/>
            <person name="Op den Camp H."/>
            <person name="Overmann J."/>
            <person name="Amann R."/>
            <person name="Jetten M.S.M."/>
            <person name="Mascher T."/>
            <person name="Medema M.H."/>
            <person name="Devos D.P."/>
            <person name="Kaster A.-K."/>
            <person name="Ovreas L."/>
            <person name="Rohde M."/>
            <person name="Galperin M.Y."/>
            <person name="Jogler C."/>
        </authorList>
    </citation>
    <scope>NUCLEOTIDE SEQUENCE [LARGE SCALE GENOMIC DNA]</scope>
    <source>
        <strain evidence="3 4">Pla175</strain>
    </source>
</reference>
<dbReference type="GO" id="GO:0043041">
    <property type="term" value="P:amino acid activation for nonribosomal peptide biosynthetic process"/>
    <property type="evidence" value="ECO:0007669"/>
    <property type="project" value="TreeGrafter"/>
</dbReference>
<dbReference type="AlphaFoldDB" id="A0A518DIC8"/>
<dbReference type="Gene3D" id="3.30.559.10">
    <property type="entry name" value="Chloramphenicol acetyltransferase-like domain"/>
    <property type="match status" value="1"/>
</dbReference>
<dbReference type="InterPro" id="IPR036736">
    <property type="entry name" value="ACP-like_sf"/>
</dbReference>
<dbReference type="InterPro" id="IPR020845">
    <property type="entry name" value="AMP-binding_CS"/>
</dbReference>
<dbReference type="InterPro" id="IPR023213">
    <property type="entry name" value="CAT-like_dom_sf"/>
</dbReference>
<dbReference type="Gene3D" id="3.30.559.30">
    <property type="entry name" value="Nonribosomal peptide synthetase, condensation domain"/>
    <property type="match status" value="1"/>
</dbReference>
<dbReference type="SUPFAM" id="SSF52777">
    <property type="entry name" value="CoA-dependent acyltransferases"/>
    <property type="match status" value="2"/>
</dbReference>
<dbReference type="CDD" id="cd19531">
    <property type="entry name" value="LCL_NRPS-like"/>
    <property type="match status" value="1"/>
</dbReference>
<dbReference type="GO" id="GO:0005737">
    <property type="term" value="C:cytoplasm"/>
    <property type="evidence" value="ECO:0007669"/>
    <property type="project" value="TreeGrafter"/>
</dbReference>
<dbReference type="GO" id="GO:0031177">
    <property type="term" value="F:phosphopantetheine binding"/>
    <property type="evidence" value="ECO:0007669"/>
    <property type="project" value="TreeGrafter"/>
</dbReference>
<gene>
    <name evidence="3" type="primary">lgrD</name>
    <name evidence="3" type="ORF">Pla175_46450</name>
</gene>
<dbReference type="Pfam" id="PF00501">
    <property type="entry name" value="AMP-binding"/>
    <property type="match status" value="1"/>
</dbReference>
<dbReference type="PROSITE" id="PS00455">
    <property type="entry name" value="AMP_BINDING"/>
    <property type="match status" value="1"/>
</dbReference>
<evidence type="ECO:0000256" key="1">
    <source>
        <dbReference type="SAM" id="MobiDB-lite"/>
    </source>
</evidence>
<dbReference type="GO" id="GO:0044550">
    <property type="term" value="P:secondary metabolite biosynthetic process"/>
    <property type="evidence" value="ECO:0007669"/>
    <property type="project" value="TreeGrafter"/>
</dbReference>
<dbReference type="Gene3D" id="3.30.300.30">
    <property type="match status" value="1"/>
</dbReference>
<dbReference type="Gene3D" id="3.40.50.12780">
    <property type="entry name" value="N-terminal domain of ligase-like"/>
    <property type="match status" value="1"/>
</dbReference>
<dbReference type="PROSITE" id="PS50075">
    <property type="entry name" value="CARRIER"/>
    <property type="match status" value="1"/>
</dbReference>
<dbReference type="InterPro" id="IPR010071">
    <property type="entry name" value="AA_adenyl_dom"/>
</dbReference>
<dbReference type="Pfam" id="PF00550">
    <property type="entry name" value="PP-binding"/>
    <property type="match status" value="1"/>
</dbReference>
<dbReference type="InterPro" id="IPR001242">
    <property type="entry name" value="Condensation_dom"/>
</dbReference>
<evidence type="ECO:0000313" key="3">
    <source>
        <dbReference type="EMBL" id="QDU91225.1"/>
    </source>
</evidence>
<dbReference type="Gene3D" id="1.10.10.1830">
    <property type="entry name" value="Non-ribosomal peptide synthase, adenylation domain"/>
    <property type="match status" value="1"/>
</dbReference>
<dbReference type="EMBL" id="CP036291">
    <property type="protein sequence ID" value="QDU91225.1"/>
    <property type="molecule type" value="Genomic_DNA"/>
</dbReference>
<dbReference type="PANTHER" id="PTHR45527:SF1">
    <property type="entry name" value="FATTY ACID SYNTHASE"/>
    <property type="match status" value="1"/>
</dbReference>
<dbReference type="GO" id="GO:0003824">
    <property type="term" value="F:catalytic activity"/>
    <property type="evidence" value="ECO:0007669"/>
    <property type="project" value="InterPro"/>
</dbReference>
<dbReference type="RefSeq" id="WP_145291138.1">
    <property type="nucleotide sequence ID" value="NZ_CP036291.1"/>
</dbReference>
<evidence type="ECO:0000259" key="2">
    <source>
        <dbReference type="PROSITE" id="PS50075"/>
    </source>
</evidence>
<dbReference type="InterPro" id="IPR009081">
    <property type="entry name" value="PP-bd_ACP"/>
</dbReference>
<dbReference type="Pfam" id="PF00668">
    <property type="entry name" value="Condensation"/>
    <property type="match status" value="1"/>
</dbReference>
<keyword evidence="4" id="KW-1185">Reference proteome</keyword>
<dbReference type="InterPro" id="IPR000873">
    <property type="entry name" value="AMP-dep_synth/lig_dom"/>
</dbReference>
<dbReference type="KEGG" id="pnd:Pla175_46450"/>
<feature type="domain" description="Carrier" evidence="2">
    <location>
        <begin position="1037"/>
        <end position="1116"/>
    </location>
</feature>
<feature type="region of interest" description="Disordered" evidence="1">
    <location>
        <begin position="1114"/>
        <end position="1151"/>
    </location>
</feature>
<dbReference type="InterPro" id="IPR041464">
    <property type="entry name" value="TubC_N"/>
</dbReference>
<name>A0A518DIC8_9BACT</name>
<dbReference type="CDD" id="cd05930">
    <property type="entry name" value="A_NRPS"/>
    <property type="match status" value="1"/>
</dbReference>
<dbReference type="SUPFAM" id="SSF56801">
    <property type="entry name" value="Acetyl-CoA synthetase-like"/>
    <property type="match status" value="1"/>
</dbReference>
<dbReference type="PANTHER" id="PTHR45527">
    <property type="entry name" value="NONRIBOSOMAL PEPTIDE SYNTHETASE"/>
    <property type="match status" value="1"/>
</dbReference>
<accession>A0A518DIC8</accession>
<dbReference type="InterPro" id="IPR044894">
    <property type="entry name" value="TubC_N_sf"/>
</dbReference>
<dbReference type="NCBIfam" id="TIGR01733">
    <property type="entry name" value="AA-adenyl-dom"/>
    <property type="match status" value="1"/>
</dbReference>
<dbReference type="OrthoDB" id="9778383at2"/>
<dbReference type="InterPro" id="IPR025110">
    <property type="entry name" value="AMP-bd_C"/>
</dbReference>
<evidence type="ECO:0000313" key="4">
    <source>
        <dbReference type="Proteomes" id="UP000317429"/>
    </source>
</evidence>